<name>X0WFM0_9ZZZZ</name>
<gene>
    <name evidence="1" type="ORF">S01H1_66298</name>
</gene>
<dbReference type="EMBL" id="BARS01043831">
    <property type="protein sequence ID" value="GAG29774.1"/>
    <property type="molecule type" value="Genomic_DNA"/>
</dbReference>
<proteinExistence type="predicted"/>
<reference evidence="1" key="1">
    <citation type="journal article" date="2014" name="Front. Microbiol.">
        <title>High frequency of phylogenetically diverse reductive dehalogenase-homologous genes in deep subseafloor sedimentary metagenomes.</title>
        <authorList>
            <person name="Kawai M."/>
            <person name="Futagami T."/>
            <person name="Toyoda A."/>
            <person name="Takaki Y."/>
            <person name="Nishi S."/>
            <person name="Hori S."/>
            <person name="Arai W."/>
            <person name="Tsubouchi T."/>
            <person name="Morono Y."/>
            <person name="Uchiyama I."/>
            <person name="Ito T."/>
            <person name="Fujiyama A."/>
            <person name="Inagaki F."/>
            <person name="Takami H."/>
        </authorList>
    </citation>
    <scope>NUCLEOTIDE SEQUENCE</scope>
    <source>
        <strain evidence="1">Expedition CK06-06</strain>
    </source>
</reference>
<accession>X0WFM0</accession>
<sequence length="36" mass="4449">LLRQGRKELNNETLPHIRQQLLPSDNHIIVYFENYW</sequence>
<feature type="non-terminal residue" evidence="1">
    <location>
        <position position="1"/>
    </location>
</feature>
<evidence type="ECO:0000313" key="1">
    <source>
        <dbReference type="EMBL" id="GAG29774.1"/>
    </source>
</evidence>
<comment type="caution">
    <text evidence="1">The sequence shown here is derived from an EMBL/GenBank/DDBJ whole genome shotgun (WGS) entry which is preliminary data.</text>
</comment>
<organism evidence="1">
    <name type="scientific">marine sediment metagenome</name>
    <dbReference type="NCBI Taxonomy" id="412755"/>
    <lineage>
        <taxon>unclassified sequences</taxon>
        <taxon>metagenomes</taxon>
        <taxon>ecological metagenomes</taxon>
    </lineage>
</organism>
<protein>
    <submittedName>
        <fullName evidence="1">Uncharacterized protein</fullName>
    </submittedName>
</protein>
<dbReference type="AlphaFoldDB" id="X0WFM0"/>